<name>A0A2K8PMR1_STRLA</name>
<proteinExistence type="predicted"/>
<sequence length="145" mass="16278">MTTAQHLDLIDRLRAQSFVDIPVRLGRHSSGPGYHLVRLAETGDFWEDDGSGRREAADQISAEYTALTQALTERWGTPLVFTLRSPAALVAEGEEVPQPWEELTHSTDHVHVWRAEDRWLVACVTQWGEEDPYTLMAGITVTDPP</sequence>
<reference evidence="1 2" key="1">
    <citation type="submission" date="2017-11" db="EMBL/GenBank/DDBJ databases">
        <title>Complete genome sequence of Streptomyces lavendulae subsp. lavendulae CCM 3239 (formerly 'Streptomyces aureofaciens CCM 3239'), the producer of the angucycline-type antibiotic auricin.</title>
        <authorList>
            <person name="Busche T."/>
            <person name="Novakova R."/>
            <person name="Al'Dilaimi A."/>
            <person name="Homerova D."/>
            <person name="Feckova L."/>
            <person name="Rezuchova B."/>
            <person name="Mingyar E."/>
            <person name="Csolleiova D."/>
            <person name="Bekeova C."/>
            <person name="Winkler A."/>
            <person name="Sevcikova B."/>
            <person name="Kalinowski J."/>
            <person name="Kormanec J."/>
            <person name="Ruckert C."/>
        </authorList>
    </citation>
    <scope>NUCLEOTIDE SEQUENCE [LARGE SCALE GENOMIC DNA]</scope>
    <source>
        <strain evidence="1 2">CCM 3239</strain>
    </source>
</reference>
<evidence type="ECO:0000313" key="2">
    <source>
        <dbReference type="Proteomes" id="UP000231791"/>
    </source>
</evidence>
<accession>A0A2K8PMR1</accession>
<dbReference type="Proteomes" id="UP000231791">
    <property type="component" value="Chromosome"/>
</dbReference>
<dbReference type="OrthoDB" id="3478947at2"/>
<gene>
    <name evidence="1" type="ORF">SLAV_31185</name>
</gene>
<dbReference type="AlphaFoldDB" id="A0A2K8PMR1"/>
<evidence type="ECO:0000313" key="1">
    <source>
        <dbReference type="EMBL" id="ATZ28009.1"/>
    </source>
</evidence>
<dbReference type="KEGG" id="slx:SLAV_31185"/>
<dbReference type="RefSeq" id="WP_030236749.1">
    <property type="nucleotide sequence ID" value="NZ_BSRP01000022.1"/>
</dbReference>
<organism evidence="1 2">
    <name type="scientific">Streptomyces lavendulae subsp. lavendulae</name>
    <dbReference type="NCBI Taxonomy" id="58340"/>
    <lineage>
        <taxon>Bacteria</taxon>
        <taxon>Bacillati</taxon>
        <taxon>Actinomycetota</taxon>
        <taxon>Actinomycetes</taxon>
        <taxon>Kitasatosporales</taxon>
        <taxon>Streptomycetaceae</taxon>
        <taxon>Streptomyces</taxon>
    </lineage>
</organism>
<keyword evidence="2" id="KW-1185">Reference proteome</keyword>
<dbReference type="GeneID" id="49387229"/>
<protein>
    <submittedName>
        <fullName evidence="1">Uncharacterized protein</fullName>
    </submittedName>
</protein>
<dbReference type="EMBL" id="CP024985">
    <property type="protein sequence ID" value="ATZ28009.1"/>
    <property type="molecule type" value="Genomic_DNA"/>
</dbReference>